<protein>
    <submittedName>
        <fullName evidence="1">Uncharacterized protein</fullName>
    </submittedName>
</protein>
<gene>
    <name evidence="1" type="ORF">SD72_05555</name>
</gene>
<reference evidence="1 2" key="1">
    <citation type="submission" date="2015-01" db="EMBL/GenBank/DDBJ databases">
        <title>Draft genome sequence of Leucobacter komagatae strain VKM ST2845.</title>
        <authorList>
            <person name="Karlyshev A.V."/>
            <person name="Kudryashova E.B."/>
        </authorList>
    </citation>
    <scope>NUCLEOTIDE SEQUENCE [LARGE SCALE GENOMIC DNA]</scope>
    <source>
        <strain evidence="1 2">VKM ST2845</strain>
    </source>
</reference>
<evidence type="ECO:0000313" key="1">
    <source>
        <dbReference type="EMBL" id="KIP52970.1"/>
    </source>
</evidence>
<dbReference type="Proteomes" id="UP000032120">
    <property type="component" value="Unassembled WGS sequence"/>
</dbReference>
<sequence length="191" mass="20667">MQPLQLRPGRSAQRRTAGPDLPAAQLAHLLLLVCARGIEVRARGACLGESLTHGLRIEHEAGARYARTGPGSRELLFLHQAPQRTRQRYAAGAMAATHARLRHDRGCSGFGVALAELERLAAAWGRQGEQAYLLDGFRAAAEFLAEAPEWSGGLAEETLTHEVTALITPVAPTGDTVRRLSGERKRRAPRA</sequence>
<comment type="caution">
    <text evidence="1">The sequence shown here is derived from an EMBL/GenBank/DDBJ whole genome shotgun (WGS) entry which is preliminary data.</text>
</comment>
<dbReference type="EMBL" id="JXSQ01000005">
    <property type="protein sequence ID" value="KIP52970.1"/>
    <property type="molecule type" value="Genomic_DNA"/>
</dbReference>
<organism evidence="1 2">
    <name type="scientific">Leucobacter komagatae</name>
    <dbReference type="NCBI Taxonomy" id="55969"/>
    <lineage>
        <taxon>Bacteria</taxon>
        <taxon>Bacillati</taxon>
        <taxon>Actinomycetota</taxon>
        <taxon>Actinomycetes</taxon>
        <taxon>Micrococcales</taxon>
        <taxon>Microbacteriaceae</taxon>
        <taxon>Leucobacter</taxon>
    </lineage>
</organism>
<evidence type="ECO:0000313" key="2">
    <source>
        <dbReference type="Proteomes" id="UP000032120"/>
    </source>
</evidence>
<name>A0A0D0H734_9MICO</name>
<dbReference type="AlphaFoldDB" id="A0A0D0H734"/>
<keyword evidence="2" id="KW-1185">Reference proteome</keyword>
<dbReference type="RefSeq" id="WP_042543453.1">
    <property type="nucleotide sequence ID" value="NZ_JXSQ01000005.1"/>
</dbReference>
<proteinExistence type="predicted"/>
<accession>A0A0D0H734</accession>